<evidence type="ECO:0000313" key="3">
    <source>
        <dbReference type="Proteomes" id="UP001265550"/>
    </source>
</evidence>
<keyword evidence="3" id="KW-1185">Reference proteome</keyword>
<name>A0ABU1VDG5_9BURK</name>
<dbReference type="EMBL" id="JAVDWE010000009">
    <property type="protein sequence ID" value="MDR7095514.1"/>
    <property type="molecule type" value="Genomic_DNA"/>
</dbReference>
<evidence type="ECO:0000256" key="1">
    <source>
        <dbReference type="SAM" id="Phobius"/>
    </source>
</evidence>
<evidence type="ECO:0000313" key="2">
    <source>
        <dbReference type="EMBL" id="MDR7095514.1"/>
    </source>
</evidence>
<evidence type="ECO:0008006" key="4">
    <source>
        <dbReference type="Google" id="ProtNLM"/>
    </source>
</evidence>
<comment type="caution">
    <text evidence="2">The sequence shown here is derived from an EMBL/GenBank/DDBJ whole genome shotgun (WGS) entry which is preliminary data.</text>
</comment>
<keyword evidence="1" id="KW-1133">Transmembrane helix</keyword>
<accession>A0ABU1VDG5</accession>
<dbReference type="RefSeq" id="WP_204731227.1">
    <property type="nucleotide sequence ID" value="NZ_JAVDWE010000009.1"/>
</dbReference>
<protein>
    <recommendedName>
        <fullName evidence="4">DUF2523 domain-containing protein</fullName>
    </recommendedName>
</protein>
<dbReference type="Proteomes" id="UP001265550">
    <property type="component" value="Unassembled WGS sequence"/>
</dbReference>
<keyword evidence="1" id="KW-0472">Membrane</keyword>
<dbReference type="Pfam" id="PF10734">
    <property type="entry name" value="DUF2523"/>
    <property type="match status" value="1"/>
</dbReference>
<dbReference type="InterPro" id="IPR019670">
    <property type="entry name" value="DUF2523"/>
</dbReference>
<gene>
    <name evidence="2" type="ORF">J2X09_003265</name>
</gene>
<reference evidence="2 3" key="1">
    <citation type="submission" date="2023-07" db="EMBL/GenBank/DDBJ databases">
        <title>Sorghum-associated microbial communities from plants grown in Nebraska, USA.</title>
        <authorList>
            <person name="Schachtman D."/>
        </authorList>
    </citation>
    <scope>NUCLEOTIDE SEQUENCE [LARGE SCALE GENOMIC DNA]</scope>
    <source>
        <strain evidence="2 3">BE240</strain>
    </source>
</reference>
<organism evidence="2 3">
    <name type="scientific">Hydrogenophaga laconesensis</name>
    <dbReference type="NCBI Taxonomy" id="1805971"/>
    <lineage>
        <taxon>Bacteria</taxon>
        <taxon>Pseudomonadati</taxon>
        <taxon>Pseudomonadota</taxon>
        <taxon>Betaproteobacteria</taxon>
        <taxon>Burkholderiales</taxon>
        <taxon>Comamonadaceae</taxon>
        <taxon>Hydrogenophaga</taxon>
    </lineage>
</organism>
<keyword evidence="1" id="KW-0812">Transmembrane</keyword>
<feature type="transmembrane region" description="Helical" evidence="1">
    <location>
        <begin position="67"/>
        <end position="93"/>
    </location>
</feature>
<proteinExistence type="predicted"/>
<sequence>MALPLAAGLAGWIVAGLASGVGQIVAKSLVSLGIGYVTYTGMNALVDMNQAQIMALLHTLPPVTVQLIGVLKVGVCLNIWFSAFVIKLTLWGLNNDSFSRMRVVPGGGS</sequence>